<protein>
    <recommendedName>
        <fullName evidence="3">Adenylate-forming enzyme</fullName>
    </recommendedName>
</protein>
<name>A0A2K4ZMN2_9FIRM</name>
<dbReference type="SUPFAM" id="SSF56801">
    <property type="entry name" value="Acetyl-CoA synthetase-like"/>
    <property type="match status" value="1"/>
</dbReference>
<gene>
    <name evidence="1" type="ORF">AMURIS_04492</name>
</gene>
<reference evidence="1 2" key="1">
    <citation type="submission" date="2018-01" db="EMBL/GenBank/DDBJ databases">
        <authorList>
            <person name="Gaut B.S."/>
            <person name="Morton B.R."/>
            <person name="Clegg M.T."/>
            <person name="Duvall M.R."/>
        </authorList>
    </citation>
    <scope>NUCLEOTIDE SEQUENCE [LARGE SCALE GENOMIC DNA]</scope>
    <source>
        <strain evidence="1">GP69</strain>
    </source>
</reference>
<evidence type="ECO:0000313" key="1">
    <source>
        <dbReference type="EMBL" id="SOY31744.1"/>
    </source>
</evidence>
<dbReference type="Proteomes" id="UP000236311">
    <property type="component" value="Unassembled WGS sequence"/>
</dbReference>
<dbReference type="AlphaFoldDB" id="A0A2K4ZMN2"/>
<organism evidence="1 2">
    <name type="scientific">Acetatifactor muris</name>
    <dbReference type="NCBI Taxonomy" id="879566"/>
    <lineage>
        <taxon>Bacteria</taxon>
        <taxon>Bacillati</taxon>
        <taxon>Bacillota</taxon>
        <taxon>Clostridia</taxon>
        <taxon>Lachnospirales</taxon>
        <taxon>Lachnospiraceae</taxon>
        <taxon>Acetatifactor</taxon>
    </lineage>
</organism>
<evidence type="ECO:0008006" key="3">
    <source>
        <dbReference type="Google" id="ProtNLM"/>
    </source>
</evidence>
<keyword evidence="2" id="KW-1185">Reference proteome</keyword>
<sequence>MEQLEVLKYYLYYKYILPKSSCFRSRKALRRRQGRRLRRHLRYVSEHSPLYRGMRKLSSYPVIDKAFMMEHFDRLNTVGIRREEAEAFAVQAERERDFAPKLRGVTVGLSSGTSGHRGIFLVSDKEKVRWAGYVLAKFLPGSILESMDIAFFMRADSNLYQAVSSRRIRFHFFDIYRDMEEHVRRLEALRPRILAGQPSLLLMLGAAAERGVLHIAPQIIISIAEVLEREDETYLKKVFRQKVIHQVYQCTEGCLASTCSLGTLHLNEDIVHIQREYLEGRRFVPVVTDFERRAQPMIRYRLNDILVERKEACGCKSPCLALEKIEGREDDMFSFLDIQGREKLIFPDFIRRCILFAGVERKERAAGEQAGKAAEGAWEYRVVQNPDRNVTVYADLTAAEREAVRREFQRLARDREIVLPDLTFAPYDWEVGKKLKRVQRIR</sequence>
<accession>A0A2K4ZMN2</accession>
<dbReference type="NCBIfam" id="TIGR02304">
    <property type="entry name" value="aden_form_hyp"/>
    <property type="match status" value="1"/>
</dbReference>
<dbReference type="Gene3D" id="3.40.50.12780">
    <property type="entry name" value="N-terminal domain of ligase-like"/>
    <property type="match status" value="1"/>
</dbReference>
<dbReference type="EMBL" id="OFSM01000030">
    <property type="protein sequence ID" value="SOY31744.1"/>
    <property type="molecule type" value="Genomic_DNA"/>
</dbReference>
<dbReference type="PANTHER" id="PTHR36932:SF1">
    <property type="entry name" value="CAPSULAR POLYSACCHARIDE BIOSYNTHESIS PROTEIN"/>
    <property type="match status" value="1"/>
</dbReference>
<dbReference type="InterPro" id="IPR042099">
    <property type="entry name" value="ANL_N_sf"/>
</dbReference>
<proteinExistence type="predicted"/>
<dbReference type="InterPro" id="IPR053158">
    <property type="entry name" value="CapK_Type1_Caps_Biosynth"/>
</dbReference>
<dbReference type="PANTHER" id="PTHR36932">
    <property type="entry name" value="CAPSULAR POLYSACCHARIDE BIOSYNTHESIS PROTEIN"/>
    <property type="match status" value="1"/>
</dbReference>
<dbReference type="RefSeq" id="WP_242982575.1">
    <property type="nucleotide sequence ID" value="NZ_JANJZD010000031.1"/>
</dbReference>
<evidence type="ECO:0000313" key="2">
    <source>
        <dbReference type="Proteomes" id="UP000236311"/>
    </source>
</evidence>
<dbReference type="InterPro" id="IPR012685">
    <property type="entry name" value="CHP02304_F390_synth-rel"/>
</dbReference>